<organism evidence="7 8">
    <name type="scientific">Candidatus Mancarchaeum acidiphilum</name>
    <dbReference type="NCBI Taxonomy" id="1920749"/>
    <lineage>
        <taxon>Archaea</taxon>
        <taxon>Candidatus Micrarchaeota</taxon>
        <taxon>Candidatus Mancarchaeum</taxon>
    </lineage>
</organism>
<evidence type="ECO:0000256" key="3">
    <source>
        <dbReference type="ARBA" id="ARBA00022980"/>
    </source>
</evidence>
<proteinExistence type="inferred from homology"/>
<dbReference type="KEGG" id="marh:Mia14_0032"/>
<dbReference type="SUPFAM" id="SSF47973">
    <property type="entry name" value="Ribosomal protein S7"/>
    <property type="match status" value="1"/>
</dbReference>
<evidence type="ECO:0000256" key="4">
    <source>
        <dbReference type="ARBA" id="ARBA00023274"/>
    </source>
</evidence>
<dbReference type="Proteomes" id="UP000197679">
    <property type="component" value="Chromosome"/>
</dbReference>
<evidence type="ECO:0000256" key="2">
    <source>
        <dbReference type="ARBA" id="ARBA00011458"/>
    </source>
</evidence>
<dbReference type="AlphaFoldDB" id="A0A218NLM3"/>
<dbReference type="Gene3D" id="1.10.455.10">
    <property type="entry name" value="Ribosomal protein S7 domain"/>
    <property type="match status" value="1"/>
</dbReference>
<comment type="subunit">
    <text evidence="2">Part of the 30S ribosomal subunit.</text>
</comment>
<protein>
    <submittedName>
        <fullName evidence="7">30S ribosomal protein S7p</fullName>
    </submittedName>
</protein>
<dbReference type="GO" id="GO:0006412">
    <property type="term" value="P:translation"/>
    <property type="evidence" value="ECO:0007669"/>
    <property type="project" value="InterPro"/>
</dbReference>
<dbReference type="InterPro" id="IPR000235">
    <property type="entry name" value="Ribosomal_uS7"/>
</dbReference>
<dbReference type="PANTHER" id="PTHR11205">
    <property type="entry name" value="RIBOSOMAL PROTEIN S7"/>
    <property type="match status" value="1"/>
</dbReference>
<comment type="similarity">
    <text evidence="1">Belongs to the universal ribosomal protein uS7 family.</text>
</comment>
<name>A0A218NLM3_9ARCH</name>
<accession>A0A218NLM3</accession>
<sequence length="299" mass="33770">MISMPVDKKNTKNSKESKSKEKEKEQKPEIKSKASEEKHEHPAAKEAKESKKEQAAEAKEEKLEEKAEERKEKKLEEKEEAKSEKEKEKSEKSEKSSSINKIKLFNKYDYDVSVDDLSLRNYINLKPMVNPLTYRRGSGKPFSKANINVVERLENSLMRGGTGSRIGGHTIRTEGRLQGKKIKVMKIIEDAFDNVHNQTKLNPLAIFIVALENSAPIEDTTRIRQGGTVSNISVDVSASRRLDIALRNIATASIIGAFDNKRKISDALASEIILASRNDINSYSIKRKNEIERMARSAK</sequence>
<feature type="region of interest" description="Disordered" evidence="5">
    <location>
        <begin position="1"/>
        <end position="98"/>
    </location>
</feature>
<feature type="domain" description="Small ribosomal subunit protein uS7" evidence="6">
    <location>
        <begin position="140"/>
        <end position="299"/>
    </location>
</feature>
<dbReference type="GO" id="GO:0005840">
    <property type="term" value="C:ribosome"/>
    <property type="evidence" value="ECO:0007669"/>
    <property type="project" value="UniProtKB-KW"/>
</dbReference>
<reference evidence="7 8" key="1">
    <citation type="journal article" date="2017" name="Nat. Commun.">
        <title>'ARMAN' archaea depend on association with euryarchaeal host in culture and in situ.</title>
        <authorList>
            <person name="Golyshina O."/>
            <person name="Toshchakov S."/>
            <person name="Makarova K."/>
            <person name="Gavrilov S."/>
            <person name="Korzhenkov A."/>
            <person name="La Cono V."/>
            <person name="Arcadi E."/>
            <person name="Nechitaylo T."/>
            <person name="Ferrer M."/>
            <person name="Kublanov I."/>
            <person name="Wolf Y."/>
            <person name="Yakimov M."/>
            <person name="Golyshin P."/>
            <person name="Slesarev A."/>
            <person name="Kozyavkin S."/>
        </authorList>
    </citation>
    <scope>NUCLEOTIDE SEQUENCE [LARGE SCALE GENOMIC DNA]</scope>
    <source>
        <strain evidence="7 8">Mia14</strain>
    </source>
</reference>
<evidence type="ECO:0000256" key="1">
    <source>
        <dbReference type="ARBA" id="ARBA00007151"/>
    </source>
</evidence>
<evidence type="ECO:0000259" key="6">
    <source>
        <dbReference type="Pfam" id="PF00177"/>
    </source>
</evidence>
<dbReference type="EMBL" id="CP019964">
    <property type="protein sequence ID" value="ASI13377.1"/>
    <property type="molecule type" value="Genomic_DNA"/>
</dbReference>
<dbReference type="InterPro" id="IPR036823">
    <property type="entry name" value="Ribosomal_uS7_dom_sf"/>
</dbReference>
<keyword evidence="8" id="KW-1185">Reference proteome</keyword>
<evidence type="ECO:0000313" key="8">
    <source>
        <dbReference type="Proteomes" id="UP000197679"/>
    </source>
</evidence>
<dbReference type="GO" id="GO:1990904">
    <property type="term" value="C:ribonucleoprotein complex"/>
    <property type="evidence" value="ECO:0007669"/>
    <property type="project" value="UniProtKB-KW"/>
</dbReference>
<gene>
    <name evidence="7" type="ORF">Mia14_0032</name>
</gene>
<keyword evidence="3 7" id="KW-0689">Ribosomal protein</keyword>
<evidence type="ECO:0000256" key="5">
    <source>
        <dbReference type="SAM" id="MobiDB-lite"/>
    </source>
</evidence>
<feature type="compositionally biased region" description="Basic and acidic residues" evidence="5">
    <location>
        <begin position="1"/>
        <end position="95"/>
    </location>
</feature>
<dbReference type="InterPro" id="IPR023798">
    <property type="entry name" value="Ribosomal_uS7_dom"/>
</dbReference>
<evidence type="ECO:0000313" key="7">
    <source>
        <dbReference type="EMBL" id="ASI13377.1"/>
    </source>
</evidence>
<keyword evidence="4" id="KW-0687">Ribonucleoprotein</keyword>
<dbReference type="Pfam" id="PF00177">
    <property type="entry name" value="Ribosomal_S7"/>
    <property type="match status" value="1"/>
</dbReference>